<dbReference type="AlphaFoldDB" id="A0A1D8ASH3"/>
<evidence type="ECO:0000313" key="4">
    <source>
        <dbReference type="Proteomes" id="UP000095228"/>
    </source>
</evidence>
<dbReference type="Pfam" id="PF14559">
    <property type="entry name" value="TPR_19"/>
    <property type="match status" value="1"/>
</dbReference>
<gene>
    <name evidence="3" type="ORF">Verru16b_00913</name>
</gene>
<dbReference type="PANTHER" id="PTHR12558">
    <property type="entry name" value="CELL DIVISION CYCLE 16,23,27"/>
    <property type="match status" value="1"/>
</dbReference>
<keyword evidence="1" id="KW-0802">TPR repeat</keyword>
<dbReference type="OrthoDB" id="185499at2"/>
<dbReference type="KEGG" id="obg:Verru16b_00913"/>
<proteinExistence type="predicted"/>
<evidence type="ECO:0000313" key="3">
    <source>
        <dbReference type="EMBL" id="AOS43855.1"/>
    </source>
</evidence>
<sequence length="465" mass="50833">MRSRHLLPFLLLPVLLAAQTDTELLDASNIQNAFARRAAKAPALDPKRIINESSSFLKEREPEMTAEEYALYEKVVNMLGTNPTFALRLLEGMISGGEEASPAFEFILGNVYYAAGENEKTEASYKKAVERYPTFLRAWNNLGVLYYSTDRFADAVQAFSKSVSLGDRDPTTYGLLGYSLEKENNLVAAEVAYMQALSGDPGNADWQEGLLRLCVQGRQLARAEAIARTLIKTRPGESRFWLILANVLLTDNRRIEALTVLELAAGVGAASPDELILLGDLYAEQNLHAEALAIYTKLVPLAPATGEDKLIRLARSLAAAGRPAEALAALQALPATLTPAGRVTRLLVQAQIARAAQRWAKARRDLETVLADEPMNGAALLALGAVHVGEGDDIRAAFVFEAASRVPEATYRASLELANLELRNRNYPRSVEHLRKALSLEHTDEVADYLARVRALIPDETPATP</sequence>
<accession>A0A1D8ASH3</accession>
<keyword evidence="4" id="KW-1185">Reference proteome</keyword>
<feature type="repeat" description="TPR" evidence="1">
    <location>
        <begin position="272"/>
        <end position="305"/>
    </location>
</feature>
<feature type="signal peptide" evidence="2">
    <location>
        <begin position="1"/>
        <end position="17"/>
    </location>
</feature>
<dbReference type="SMART" id="SM00028">
    <property type="entry name" value="TPR"/>
    <property type="match status" value="6"/>
</dbReference>
<dbReference type="EMBL" id="CP016094">
    <property type="protein sequence ID" value="AOS43855.1"/>
    <property type="molecule type" value="Genomic_DNA"/>
</dbReference>
<dbReference type="InterPro" id="IPR011990">
    <property type="entry name" value="TPR-like_helical_dom_sf"/>
</dbReference>
<dbReference type="PANTHER" id="PTHR12558:SF13">
    <property type="entry name" value="CELL DIVISION CYCLE PROTEIN 27 HOMOLOG"/>
    <property type="match status" value="1"/>
</dbReference>
<protein>
    <submittedName>
        <fullName evidence="3">Tetratricopeptide repeat protein</fullName>
    </submittedName>
</protein>
<name>A0A1D8ASH3_9BACT</name>
<feature type="repeat" description="TPR" evidence="1">
    <location>
        <begin position="136"/>
        <end position="169"/>
    </location>
</feature>
<evidence type="ECO:0000256" key="1">
    <source>
        <dbReference type="PROSITE-ProRule" id="PRU00339"/>
    </source>
</evidence>
<dbReference type="STRING" id="1838286.Verru16b_00913"/>
<dbReference type="SUPFAM" id="SSF48452">
    <property type="entry name" value="TPR-like"/>
    <property type="match status" value="2"/>
</dbReference>
<organism evidence="3 4">
    <name type="scientific">Lacunisphaera limnophila</name>
    <dbReference type="NCBI Taxonomy" id="1838286"/>
    <lineage>
        <taxon>Bacteria</taxon>
        <taxon>Pseudomonadati</taxon>
        <taxon>Verrucomicrobiota</taxon>
        <taxon>Opitutia</taxon>
        <taxon>Opitutales</taxon>
        <taxon>Opitutaceae</taxon>
        <taxon>Lacunisphaera</taxon>
    </lineage>
</organism>
<dbReference type="Proteomes" id="UP000095228">
    <property type="component" value="Chromosome"/>
</dbReference>
<dbReference type="PROSITE" id="PS50005">
    <property type="entry name" value="TPR"/>
    <property type="match status" value="3"/>
</dbReference>
<feature type="chain" id="PRO_5009105047" evidence="2">
    <location>
        <begin position="18"/>
        <end position="465"/>
    </location>
</feature>
<reference evidence="3 4" key="1">
    <citation type="submission" date="2016-06" db="EMBL/GenBank/DDBJ databases">
        <title>Three novel species with peptidoglycan cell walls form the new genus Lacunisphaera gen. nov. in the family Opitutaceae of the verrucomicrobial subdivision 4.</title>
        <authorList>
            <person name="Rast P."/>
            <person name="Gloeckner I."/>
            <person name="Jogler M."/>
            <person name="Boedeker C."/>
            <person name="Jeske O."/>
            <person name="Wiegand S."/>
            <person name="Reinhardt R."/>
            <person name="Schumann P."/>
            <person name="Rohde M."/>
            <person name="Spring S."/>
            <person name="Gloeckner F.O."/>
            <person name="Jogler C."/>
        </authorList>
    </citation>
    <scope>NUCLEOTIDE SEQUENCE [LARGE SCALE GENOMIC DNA]</scope>
    <source>
        <strain evidence="3 4">IG16b</strain>
    </source>
</reference>
<dbReference type="Pfam" id="PF13432">
    <property type="entry name" value="TPR_16"/>
    <property type="match status" value="2"/>
</dbReference>
<dbReference type="RefSeq" id="WP_069961175.1">
    <property type="nucleotide sequence ID" value="NZ_CP016094.1"/>
</dbReference>
<feature type="repeat" description="TPR" evidence="1">
    <location>
        <begin position="102"/>
        <end position="135"/>
    </location>
</feature>
<evidence type="ECO:0000256" key="2">
    <source>
        <dbReference type="SAM" id="SignalP"/>
    </source>
</evidence>
<dbReference type="Gene3D" id="1.25.40.10">
    <property type="entry name" value="Tetratricopeptide repeat domain"/>
    <property type="match status" value="2"/>
</dbReference>
<keyword evidence="2" id="KW-0732">Signal</keyword>
<dbReference type="InterPro" id="IPR019734">
    <property type="entry name" value="TPR_rpt"/>
</dbReference>